<keyword evidence="2" id="KW-1185">Reference proteome</keyword>
<protein>
    <submittedName>
        <fullName evidence="1">Uncharacterized protein</fullName>
    </submittedName>
</protein>
<name>A0AAD3P793_NEPGR</name>
<dbReference type="Proteomes" id="UP001279734">
    <property type="component" value="Unassembled WGS sequence"/>
</dbReference>
<dbReference type="EMBL" id="BSYO01000002">
    <property type="protein sequence ID" value="GMH01109.1"/>
    <property type="molecule type" value="Genomic_DNA"/>
</dbReference>
<dbReference type="AlphaFoldDB" id="A0AAD3P793"/>
<organism evidence="1 2">
    <name type="scientific">Nepenthes gracilis</name>
    <name type="common">Slender pitcher plant</name>
    <dbReference type="NCBI Taxonomy" id="150966"/>
    <lineage>
        <taxon>Eukaryota</taxon>
        <taxon>Viridiplantae</taxon>
        <taxon>Streptophyta</taxon>
        <taxon>Embryophyta</taxon>
        <taxon>Tracheophyta</taxon>
        <taxon>Spermatophyta</taxon>
        <taxon>Magnoliopsida</taxon>
        <taxon>eudicotyledons</taxon>
        <taxon>Gunneridae</taxon>
        <taxon>Pentapetalae</taxon>
        <taxon>Caryophyllales</taxon>
        <taxon>Nepenthaceae</taxon>
        <taxon>Nepenthes</taxon>
    </lineage>
</organism>
<evidence type="ECO:0000313" key="2">
    <source>
        <dbReference type="Proteomes" id="UP001279734"/>
    </source>
</evidence>
<gene>
    <name evidence="1" type="ORF">Nepgr_002948</name>
</gene>
<sequence>MVMLSAAAVAPILNLDDGFFDTLPRLRESRILSRYDLRWLGSTSPSPNHVSNLLSSCSPSINKPFLLAASQNSFSSVCSKDIYLSFT</sequence>
<evidence type="ECO:0000313" key="1">
    <source>
        <dbReference type="EMBL" id="GMH01109.1"/>
    </source>
</evidence>
<comment type="caution">
    <text evidence="1">The sequence shown here is derived from an EMBL/GenBank/DDBJ whole genome shotgun (WGS) entry which is preliminary data.</text>
</comment>
<accession>A0AAD3P793</accession>
<proteinExistence type="predicted"/>
<reference evidence="1" key="1">
    <citation type="submission" date="2023-05" db="EMBL/GenBank/DDBJ databases">
        <title>Nepenthes gracilis genome sequencing.</title>
        <authorList>
            <person name="Fukushima K."/>
        </authorList>
    </citation>
    <scope>NUCLEOTIDE SEQUENCE</scope>
    <source>
        <strain evidence="1">SING2019-196</strain>
    </source>
</reference>